<proteinExistence type="predicted"/>
<name>A8ZU60_DESOH</name>
<dbReference type="AlphaFoldDB" id="A8ZU60"/>
<gene>
    <name evidence="1" type="ordered locus">Dole_0562</name>
</gene>
<keyword evidence="2" id="KW-1185">Reference proteome</keyword>
<evidence type="ECO:0000313" key="1">
    <source>
        <dbReference type="EMBL" id="ABW66372.1"/>
    </source>
</evidence>
<evidence type="ECO:0000313" key="2">
    <source>
        <dbReference type="Proteomes" id="UP000008561"/>
    </source>
</evidence>
<dbReference type="OrthoDB" id="5421502at2"/>
<accession>A8ZU60</accession>
<dbReference type="EMBL" id="CP000859">
    <property type="protein sequence ID" value="ABW66372.1"/>
    <property type="molecule type" value="Genomic_DNA"/>
</dbReference>
<organism evidence="1 2">
    <name type="scientific">Desulfosudis oleivorans (strain DSM 6200 / JCM 39069 / Hxd3)</name>
    <name type="common">Desulfococcus oleovorans</name>
    <dbReference type="NCBI Taxonomy" id="96561"/>
    <lineage>
        <taxon>Bacteria</taxon>
        <taxon>Pseudomonadati</taxon>
        <taxon>Thermodesulfobacteriota</taxon>
        <taxon>Desulfobacteria</taxon>
        <taxon>Desulfobacterales</taxon>
        <taxon>Desulfosudaceae</taxon>
        <taxon>Desulfosudis</taxon>
    </lineage>
</organism>
<dbReference type="RefSeq" id="WP_012173991.1">
    <property type="nucleotide sequence ID" value="NC_009943.1"/>
</dbReference>
<dbReference type="Proteomes" id="UP000008561">
    <property type="component" value="Chromosome"/>
</dbReference>
<dbReference type="eggNOG" id="ENOG503394Y">
    <property type="taxonomic scope" value="Bacteria"/>
</dbReference>
<sequence>MAEQPKNSDWVFVAAEVAGDWAGRFVAYRDEVSDISYVPAFYKKEEAQACFINLPREKGKKYEIQAVMFEDLAKDATANGCLIFMLDADGRILLKIDPATVD</sequence>
<dbReference type="HOGENOM" id="CLU_2342236_0_0_7"/>
<protein>
    <submittedName>
        <fullName evidence="1">Uncharacterized protein</fullName>
    </submittedName>
</protein>
<reference evidence="1 2" key="1">
    <citation type="submission" date="2007-10" db="EMBL/GenBank/DDBJ databases">
        <title>Complete sequence of Desulfococcus oleovorans Hxd3.</title>
        <authorList>
            <consortium name="US DOE Joint Genome Institute"/>
            <person name="Copeland A."/>
            <person name="Lucas S."/>
            <person name="Lapidus A."/>
            <person name="Barry K."/>
            <person name="Glavina del Rio T."/>
            <person name="Dalin E."/>
            <person name="Tice H."/>
            <person name="Pitluck S."/>
            <person name="Kiss H."/>
            <person name="Brettin T."/>
            <person name="Bruce D."/>
            <person name="Detter J.C."/>
            <person name="Han C."/>
            <person name="Schmutz J."/>
            <person name="Larimer F."/>
            <person name="Land M."/>
            <person name="Hauser L."/>
            <person name="Kyrpides N."/>
            <person name="Kim E."/>
            <person name="Wawrik B."/>
            <person name="Richardson P."/>
        </authorList>
    </citation>
    <scope>NUCLEOTIDE SEQUENCE [LARGE SCALE GENOMIC DNA]</scope>
    <source>
        <strain evidence="2">DSM 6200 / JCM 39069 / Hxd3</strain>
    </source>
</reference>
<dbReference type="KEGG" id="dol:Dole_0562"/>